<dbReference type="AlphaFoldDB" id="A0A645DES6"/>
<reference evidence="1" key="1">
    <citation type="submission" date="2019-08" db="EMBL/GenBank/DDBJ databases">
        <authorList>
            <person name="Kucharzyk K."/>
            <person name="Murdoch R.W."/>
            <person name="Higgins S."/>
            <person name="Loffler F."/>
        </authorList>
    </citation>
    <scope>NUCLEOTIDE SEQUENCE</scope>
</reference>
<gene>
    <name evidence="1" type="ORF">SDC9_134851</name>
</gene>
<dbReference type="EMBL" id="VSSQ01035514">
    <property type="protein sequence ID" value="MPM87751.1"/>
    <property type="molecule type" value="Genomic_DNA"/>
</dbReference>
<evidence type="ECO:0000313" key="1">
    <source>
        <dbReference type="EMBL" id="MPM87751.1"/>
    </source>
</evidence>
<proteinExistence type="predicted"/>
<comment type="caution">
    <text evidence="1">The sequence shown here is derived from an EMBL/GenBank/DDBJ whole genome shotgun (WGS) entry which is preliminary data.</text>
</comment>
<accession>A0A645DES6</accession>
<sequence length="34" mass="3866">MELWDSSDSVEVAEGSMEEVDNVFFAGSSKEYKY</sequence>
<protein>
    <submittedName>
        <fullName evidence="1">Uncharacterized protein</fullName>
    </submittedName>
</protein>
<name>A0A645DES6_9ZZZZ</name>
<organism evidence="1">
    <name type="scientific">bioreactor metagenome</name>
    <dbReference type="NCBI Taxonomy" id="1076179"/>
    <lineage>
        <taxon>unclassified sequences</taxon>
        <taxon>metagenomes</taxon>
        <taxon>ecological metagenomes</taxon>
    </lineage>
</organism>